<evidence type="ECO:0000256" key="7">
    <source>
        <dbReference type="ARBA" id="ARBA00023172"/>
    </source>
</evidence>
<dbReference type="GO" id="GO:0006310">
    <property type="term" value="P:DNA recombination"/>
    <property type="evidence" value="ECO:0007669"/>
    <property type="project" value="UniProtKB-UniRule"/>
</dbReference>
<keyword evidence="3 8" id="KW-0810">Translation regulation</keyword>
<dbReference type="GO" id="GO:0006355">
    <property type="term" value="P:regulation of DNA-templated transcription"/>
    <property type="evidence" value="ECO:0007669"/>
    <property type="project" value="UniProtKB-UniRule"/>
</dbReference>
<evidence type="ECO:0000313" key="12">
    <source>
        <dbReference type="Proteomes" id="UP000237717"/>
    </source>
</evidence>
<evidence type="ECO:0000256" key="2">
    <source>
        <dbReference type="ARBA" id="ARBA00018700"/>
    </source>
</evidence>
<dbReference type="InterPro" id="IPR010992">
    <property type="entry name" value="IHF-like_DNA-bd_dom_sf"/>
</dbReference>
<evidence type="ECO:0000313" key="10">
    <source>
        <dbReference type="EMBL" id="ASK41658.1"/>
    </source>
</evidence>
<evidence type="ECO:0000256" key="1">
    <source>
        <dbReference type="ARBA" id="ARBA00010529"/>
    </source>
</evidence>
<reference evidence="10" key="1">
    <citation type="submission" date="2016-10" db="EMBL/GenBank/DDBJ databases">
        <title>Agrobacterium Ti plasmids: Classification based on T-DNA and Vir regions organization.</title>
        <authorList>
            <person name="Nabi N."/>
            <person name="Vial L."/>
            <person name="Ben Hafsa A."/>
            <person name="Chapulliot D."/>
            <person name="Berard A."/>
            <person name="Chauveau A."/>
            <person name="Le Paslier M.-C."/>
            <person name="Harzallah Skhiri F."/>
            <person name="Brunel D."/>
            <person name="Nesme X."/>
            <person name="Chaouachi M."/>
        </authorList>
    </citation>
    <scope>NUCLEOTIDE SEQUENCE</scope>
    <source>
        <strain evidence="10">CFBP5767</strain>
        <plasmid evidence="10">pTi_CFBP5767</plasmid>
    </source>
</reference>
<dbReference type="AlphaFoldDB" id="A0A2Z2PFP4"/>
<keyword evidence="5 8" id="KW-0238">DNA-binding</keyword>
<keyword evidence="4 8" id="KW-0805">Transcription regulation</keyword>
<dbReference type="GO" id="GO:0005829">
    <property type="term" value="C:cytosol"/>
    <property type="evidence" value="ECO:0007669"/>
    <property type="project" value="TreeGrafter"/>
</dbReference>
<dbReference type="CDD" id="cd13836">
    <property type="entry name" value="IHF_B"/>
    <property type="match status" value="1"/>
</dbReference>
<accession>A0A2Z2PFP4</accession>
<evidence type="ECO:0000256" key="4">
    <source>
        <dbReference type="ARBA" id="ARBA00023015"/>
    </source>
</evidence>
<dbReference type="GO" id="GO:0030527">
    <property type="term" value="F:structural constituent of chromatin"/>
    <property type="evidence" value="ECO:0007669"/>
    <property type="project" value="InterPro"/>
</dbReference>
<proteinExistence type="inferred from homology"/>
<sequence>MIKSELVDFVAAKNPYLHRRDAENAVDAVLDEITGALERGERVDIRSFGTFVVRHRPARSGRNPLNGNAVFIEEKWVPFFRAGKEIRDRLNTAEKSQGRGNL</sequence>
<dbReference type="PROSITE" id="PS00045">
    <property type="entry name" value="HISTONE_LIKE"/>
    <property type="match status" value="1"/>
</dbReference>
<dbReference type="SUPFAM" id="SSF47729">
    <property type="entry name" value="IHF-like DNA-binding proteins"/>
    <property type="match status" value="1"/>
</dbReference>
<keyword evidence="10" id="KW-0614">Plasmid</keyword>
<dbReference type="HAMAP" id="MF_00381">
    <property type="entry name" value="IHF_beta"/>
    <property type="match status" value="1"/>
</dbReference>
<dbReference type="Proteomes" id="UP000237717">
    <property type="component" value="Plasmid pTi1D1609"/>
</dbReference>
<gene>
    <name evidence="8" type="primary">ihfB</name>
    <name evidence="8" type="synonym">himD</name>
    <name evidence="11" type="ORF">At1D1609_51410</name>
</gene>
<dbReference type="OrthoDB" id="9804203at2"/>
<evidence type="ECO:0000256" key="3">
    <source>
        <dbReference type="ARBA" id="ARBA00022845"/>
    </source>
</evidence>
<name>A0A2Z2PFP4_AGRTU</name>
<dbReference type="EMBL" id="KY000030">
    <property type="protein sequence ID" value="ASK41658.1"/>
    <property type="molecule type" value="Genomic_DNA"/>
</dbReference>
<geneLocation type="plasmid" evidence="11">
    <name>pTi1D1609</name>
</geneLocation>
<dbReference type="NCBIfam" id="NF001222">
    <property type="entry name" value="PRK00199.1"/>
    <property type="match status" value="1"/>
</dbReference>
<dbReference type="InterPro" id="IPR020816">
    <property type="entry name" value="Histone-like_DNA-bd_CS"/>
</dbReference>
<dbReference type="GO" id="GO:0003677">
    <property type="term" value="F:DNA binding"/>
    <property type="evidence" value="ECO:0007669"/>
    <property type="project" value="UniProtKB-UniRule"/>
</dbReference>
<dbReference type="GO" id="GO:0005694">
    <property type="term" value="C:chromosome"/>
    <property type="evidence" value="ECO:0007669"/>
    <property type="project" value="InterPro"/>
</dbReference>
<organism evidence="10">
    <name type="scientific">Agrobacterium tumefaciens</name>
    <dbReference type="NCBI Taxonomy" id="358"/>
    <lineage>
        <taxon>Bacteria</taxon>
        <taxon>Pseudomonadati</taxon>
        <taxon>Pseudomonadota</taxon>
        <taxon>Alphaproteobacteria</taxon>
        <taxon>Hyphomicrobiales</taxon>
        <taxon>Rhizobiaceae</taxon>
        <taxon>Rhizobium/Agrobacterium group</taxon>
        <taxon>Agrobacterium</taxon>
        <taxon>Agrobacterium tumefaciens complex</taxon>
    </lineage>
</organism>
<accession>A0A1B9T1G2</accession>
<evidence type="ECO:0000256" key="5">
    <source>
        <dbReference type="ARBA" id="ARBA00023125"/>
    </source>
</evidence>
<dbReference type="Gene3D" id="4.10.520.10">
    <property type="entry name" value="IHF-like DNA-binding proteins"/>
    <property type="match status" value="1"/>
</dbReference>
<dbReference type="SMR" id="A0A2Z2PFP4"/>
<dbReference type="SMART" id="SM00411">
    <property type="entry name" value="BHL"/>
    <property type="match status" value="1"/>
</dbReference>
<comment type="similarity">
    <text evidence="1 8 9">Belongs to the bacterial histone-like protein family.</text>
</comment>
<dbReference type="PRINTS" id="PR01727">
    <property type="entry name" value="DNABINDINGHU"/>
</dbReference>
<keyword evidence="7 8" id="KW-0233">DNA recombination</keyword>
<geneLocation type="plasmid" evidence="12">
    <name>pti1d1609</name>
</geneLocation>
<dbReference type="EMBL" id="CP026926">
    <property type="protein sequence ID" value="AVH45177.1"/>
    <property type="molecule type" value="Genomic_DNA"/>
</dbReference>
<keyword evidence="6 8" id="KW-0804">Transcription</keyword>
<geneLocation type="plasmid" evidence="10">
    <name>pTi_CFBP5767</name>
</geneLocation>
<dbReference type="PANTHER" id="PTHR33175:SF5">
    <property type="entry name" value="INTEGRATION HOST FACTOR SUBUNIT BETA"/>
    <property type="match status" value="1"/>
</dbReference>
<evidence type="ECO:0000256" key="9">
    <source>
        <dbReference type="RuleBase" id="RU003939"/>
    </source>
</evidence>
<dbReference type="InterPro" id="IPR005685">
    <property type="entry name" value="IHF_beta"/>
</dbReference>
<comment type="function">
    <text evidence="8">This protein is one of the two subunits of integration host factor, a specific DNA-binding protein that functions in genetic recombination as well as in transcriptional and translational control.</text>
</comment>
<evidence type="ECO:0000313" key="11">
    <source>
        <dbReference type="EMBL" id="AVH45177.1"/>
    </source>
</evidence>
<reference evidence="11 12" key="2">
    <citation type="submission" date="2018-02" db="EMBL/GenBank/DDBJ databases">
        <title>Complete genome sequence of Agrobacterium tumefaciens 1D1609.</title>
        <authorList>
            <person name="Cho S.-T."/>
            <person name="Haryono M."/>
            <person name="Chang H.-H."/>
            <person name="Santos M.N."/>
            <person name="Lai E.-M."/>
            <person name="Kuo C.-H."/>
        </authorList>
    </citation>
    <scope>NUCLEOTIDE SEQUENCE [LARGE SCALE GENOMIC DNA]</scope>
    <source>
        <strain evidence="11 12">1D1609</strain>
        <plasmid evidence="12">Plasmid pti1d1609</plasmid>
        <plasmid evidence="11">pTi1D1609</plasmid>
    </source>
</reference>
<evidence type="ECO:0000256" key="8">
    <source>
        <dbReference type="HAMAP-Rule" id="MF_00381"/>
    </source>
</evidence>
<dbReference type="Pfam" id="PF00216">
    <property type="entry name" value="Bac_DNA_binding"/>
    <property type="match status" value="1"/>
</dbReference>
<dbReference type="KEGG" id="atf:Ach5_52800"/>
<dbReference type="GO" id="GO:0006417">
    <property type="term" value="P:regulation of translation"/>
    <property type="evidence" value="ECO:0007669"/>
    <property type="project" value="UniProtKB-UniRule"/>
</dbReference>
<protein>
    <recommendedName>
        <fullName evidence="2 8">Integration host factor subunit beta</fullName>
        <shortName evidence="8">IHF-beta</shortName>
    </recommendedName>
</protein>
<dbReference type="PANTHER" id="PTHR33175">
    <property type="entry name" value="DNA-BINDING PROTEIN HU"/>
    <property type="match status" value="1"/>
</dbReference>
<comment type="subunit">
    <text evidence="8">Heterodimer of an alpha and a beta chain.</text>
</comment>
<dbReference type="InterPro" id="IPR000119">
    <property type="entry name" value="Hist_DNA-bd"/>
</dbReference>
<evidence type="ECO:0000256" key="6">
    <source>
        <dbReference type="ARBA" id="ARBA00023163"/>
    </source>
</evidence>
<dbReference type="RefSeq" id="WP_010892509.1">
    <property type="nucleotide sequence ID" value="NC_002377.1"/>
</dbReference>